<reference evidence="3" key="1">
    <citation type="journal article" date="2019" name="Int. J. Syst. Evol. Microbiol.">
        <title>The Global Catalogue of Microorganisms (GCM) 10K type strain sequencing project: providing services to taxonomists for standard genome sequencing and annotation.</title>
        <authorList>
            <consortium name="The Broad Institute Genomics Platform"/>
            <consortium name="The Broad Institute Genome Sequencing Center for Infectious Disease"/>
            <person name="Wu L."/>
            <person name="Ma J."/>
        </authorList>
    </citation>
    <scope>NUCLEOTIDE SEQUENCE [LARGE SCALE GENOMIC DNA]</scope>
    <source>
        <strain evidence="3">CCUG 58412</strain>
    </source>
</reference>
<dbReference type="Proteomes" id="UP001597128">
    <property type="component" value="Unassembled WGS sequence"/>
</dbReference>
<organism evidence="2 3">
    <name type="scientific">Methylophilus luteus</name>
    <dbReference type="NCBI Taxonomy" id="640108"/>
    <lineage>
        <taxon>Bacteria</taxon>
        <taxon>Pseudomonadati</taxon>
        <taxon>Pseudomonadota</taxon>
        <taxon>Betaproteobacteria</taxon>
        <taxon>Nitrosomonadales</taxon>
        <taxon>Methylophilaceae</taxon>
        <taxon>Methylophilus</taxon>
    </lineage>
</organism>
<sequence length="413" mass="45901">MLKTIAVNQVRIGMYIHELKGPWMDHPFWRTKFILKDELDLLKLRGSALKEVVIDNTRGLDVLPEPEPVAETLTDKELALLELDGVAEEVMPGVKQIPEVKQVPLDAEHRKAAKIIQSSRREIMSMFKDLRMGKVIEAANVMPLVEEISASVTRNTHALISLVRLKTADDYTYMHSIAVSALMTNLARELKLSEAEVMQAGLAGLMHDMGKAEVPVQILNKPGSLTDYEFDVIRLHPQKGYDMLLKANITDPVTLDVCLHHHEKIDGSGYPGHLAGDNISIYARMGAICDVYDALTSTRAYKPGWEPGIALKRMASWNGHFDPKVLEAFVKSMGIYPIGTVVMLKSGRLAVVVRQTPDNLLMPVVKAFFSTKSLVHIPVEEIDLSRQGADEIVSNESAMSWGIGNIEHLWAAQ</sequence>
<dbReference type="CDD" id="cd00077">
    <property type="entry name" value="HDc"/>
    <property type="match status" value="1"/>
</dbReference>
<dbReference type="EMBL" id="JBHTKB010000001">
    <property type="protein sequence ID" value="MFD0913686.1"/>
    <property type="molecule type" value="Genomic_DNA"/>
</dbReference>
<dbReference type="SMART" id="SM00471">
    <property type="entry name" value="HDc"/>
    <property type="match status" value="1"/>
</dbReference>
<dbReference type="InterPro" id="IPR021812">
    <property type="entry name" value="DUF3391"/>
</dbReference>
<dbReference type="InterPro" id="IPR006675">
    <property type="entry name" value="HDIG_dom"/>
</dbReference>
<protein>
    <submittedName>
        <fullName evidence="2">HD-GYP domain-containing protein</fullName>
    </submittedName>
</protein>
<dbReference type="Pfam" id="PF13487">
    <property type="entry name" value="HD_5"/>
    <property type="match status" value="1"/>
</dbReference>
<evidence type="ECO:0000313" key="3">
    <source>
        <dbReference type="Proteomes" id="UP001597128"/>
    </source>
</evidence>
<evidence type="ECO:0000259" key="1">
    <source>
        <dbReference type="PROSITE" id="PS51832"/>
    </source>
</evidence>
<proteinExistence type="predicted"/>
<dbReference type="SUPFAM" id="SSF109604">
    <property type="entry name" value="HD-domain/PDEase-like"/>
    <property type="match status" value="1"/>
</dbReference>
<keyword evidence="3" id="KW-1185">Reference proteome</keyword>
<dbReference type="PANTHER" id="PTHR43155">
    <property type="entry name" value="CYCLIC DI-GMP PHOSPHODIESTERASE PA4108-RELATED"/>
    <property type="match status" value="1"/>
</dbReference>
<dbReference type="Gene3D" id="1.10.3210.10">
    <property type="entry name" value="Hypothetical protein af1432"/>
    <property type="match status" value="1"/>
</dbReference>
<comment type="caution">
    <text evidence="2">The sequence shown here is derived from an EMBL/GenBank/DDBJ whole genome shotgun (WGS) entry which is preliminary data.</text>
</comment>
<dbReference type="RefSeq" id="WP_379057061.1">
    <property type="nucleotide sequence ID" value="NZ_JBHTKB010000001.1"/>
</dbReference>
<dbReference type="InterPro" id="IPR037522">
    <property type="entry name" value="HD_GYP_dom"/>
</dbReference>
<dbReference type="Pfam" id="PF11871">
    <property type="entry name" value="DUF3391"/>
    <property type="match status" value="1"/>
</dbReference>
<evidence type="ECO:0000313" key="2">
    <source>
        <dbReference type="EMBL" id="MFD0913686.1"/>
    </source>
</evidence>
<dbReference type="InterPro" id="IPR003607">
    <property type="entry name" value="HD/PDEase_dom"/>
</dbReference>
<dbReference type="PROSITE" id="PS51832">
    <property type="entry name" value="HD_GYP"/>
    <property type="match status" value="1"/>
</dbReference>
<gene>
    <name evidence="2" type="ORF">ACFQ1Z_09040</name>
</gene>
<name>A0ABW3F5H3_9PROT</name>
<dbReference type="PANTHER" id="PTHR43155:SF2">
    <property type="entry name" value="CYCLIC DI-GMP PHOSPHODIESTERASE PA4108"/>
    <property type="match status" value="1"/>
</dbReference>
<accession>A0ABW3F5H3</accession>
<dbReference type="NCBIfam" id="TIGR00277">
    <property type="entry name" value="HDIG"/>
    <property type="match status" value="1"/>
</dbReference>
<feature type="domain" description="HD-GYP" evidence="1">
    <location>
        <begin position="150"/>
        <end position="345"/>
    </location>
</feature>